<evidence type="ECO:0000259" key="3">
    <source>
        <dbReference type="SMART" id="SM00451"/>
    </source>
</evidence>
<dbReference type="Pfam" id="PF12874">
    <property type="entry name" value="zf-met"/>
    <property type="match status" value="2"/>
</dbReference>
<dbReference type="InterPro" id="IPR024768">
    <property type="entry name" value="Marf1"/>
</dbReference>
<accession>A0ABQ7L622</accession>
<dbReference type="Pfam" id="PF01936">
    <property type="entry name" value="NYN"/>
    <property type="match status" value="1"/>
</dbReference>
<dbReference type="SMART" id="SM00248">
    <property type="entry name" value="ANK"/>
    <property type="match status" value="3"/>
</dbReference>
<dbReference type="CDD" id="cd10910">
    <property type="entry name" value="PIN_limkain_b1_N_like"/>
    <property type="match status" value="1"/>
</dbReference>
<name>A0ABQ7L622_BRACM</name>
<dbReference type="InterPro" id="IPR003604">
    <property type="entry name" value="Matrin/U1-like-C_Znf_C2H2"/>
</dbReference>
<dbReference type="PROSITE" id="PS50297">
    <property type="entry name" value="ANK_REP_REGION"/>
    <property type="match status" value="3"/>
</dbReference>
<evidence type="ECO:0000256" key="2">
    <source>
        <dbReference type="SAM" id="MobiDB-lite"/>
    </source>
</evidence>
<proteinExistence type="predicted"/>
<dbReference type="SUPFAM" id="SSF48403">
    <property type="entry name" value="Ankyrin repeat"/>
    <property type="match status" value="1"/>
</dbReference>
<dbReference type="InterPro" id="IPR002110">
    <property type="entry name" value="Ankyrin_rpt"/>
</dbReference>
<comment type="caution">
    <text evidence="4">The sequence shown here is derived from an EMBL/GenBank/DDBJ whole genome shotgun (WGS) entry which is preliminary data.</text>
</comment>
<feature type="compositionally biased region" description="Basic and acidic residues" evidence="2">
    <location>
        <begin position="535"/>
        <end position="545"/>
    </location>
</feature>
<feature type="repeat" description="ANK" evidence="1">
    <location>
        <begin position="779"/>
        <end position="811"/>
    </location>
</feature>
<dbReference type="Pfam" id="PF00023">
    <property type="entry name" value="Ank"/>
    <property type="match status" value="1"/>
</dbReference>
<feature type="repeat" description="ANK" evidence="1">
    <location>
        <begin position="814"/>
        <end position="839"/>
    </location>
</feature>
<dbReference type="Gene3D" id="1.25.40.20">
    <property type="entry name" value="Ankyrin repeat-containing domain"/>
    <property type="match status" value="1"/>
</dbReference>
<sequence length="887" mass="98883">MTMAEYSKVKTSVWWDIENCEVPKGWDAHAIAQNVGSSLLDMNYCGPVSILAYGDTNLIPHHVQQALSSTGVGLNHVPAGVKDASDKKILVDMLLWAVDNPAPANIMLISGDRDFSNALHQLSMRRYTILLAQPPRASAPLVAAAKNVWLWTSLASGGPPLTSGESSGPVNNGRCNVSHPVSEPAGDSKDHKTRDNHVPRGATRESVTSSDSFRAHHSDQRQTSQAAFVASHKAHASLSAKPRQEADVVEPVLCTVCQISCISKEAYASHKYGKRHRHNLELQSGKVPGQAVFPKEVMTRQNRRIRRRSRKVGLDHMLTMLVALIDSKKLQEKGVGEKFQPREAIAQSQFQEKHVAMEVEEKGEGEKSRPVETITESLLQSQNTQENNTKCFEKQSKELREILFGTLESSVKEKLPRTKDQAETVNKQLLNEEARPLNQSQGATDNHLGEVKKKQKEVMERRAITPRSRLCHHCVVICDSQGVSTLADFVDDAVWCQVCQTRCNSKAAYENHTYGKKHRQNLELQSAKNENMSKGQDKLSEENAKDQTAFDSHNHAAKVKEQTDKAFVDSKKNQEESDQGAQEEDKEEVKEVNAVSENLVHVFNALNRETRIPKESRGCLDVIPERVQMPPDVNVNGKFEDESKHKQEGEKECAGGGKEHLGEAGKREESKKVHVDNLWTRLWWGKTRRKAITKRLVSPISLPLYLLAGSRPIMIQDQPLVVFSLRRNSFRRRSSITNLDDRGWTPLHVKARKGDLKSVKQLLDQGFDVNALAWGPKSKGVSPLHLAAEGGHIEVMDLLLERGANIDARTWGSCGWTPLHAAAKERKREAVKFLVENGAFLPDDISDTRFNPPVHYCHGLEWAYEEMKKLNSESSSSGGDTSSSSEN</sequence>
<reference evidence="4 5" key="1">
    <citation type="submission" date="2021-03" db="EMBL/GenBank/DDBJ databases">
        <authorList>
            <person name="King G.J."/>
            <person name="Bancroft I."/>
            <person name="Baten A."/>
            <person name="Bloomfield J."/>
            <person name="Borpatragohain P."/>
            <person name="He Z."/>
            <person name="Irish N."/>
            <person name="Irwin J."/>
            <person name="Liu K."/>
            <person name="Mauleon R.P."/>
            <person name="Moore J."/>
            <person name="Morris R."/>
            <person name="Ostergaard L."/>
            <person name="Wang B."/>
            <person name="Wells R."/>
        </authorList>
    </citation>
    <scope>NUCLEOTIDE SEQUENCE [LARGE SCALE GENOMIC DNA]</scope>
    <source>
        <strain evidence="4">R-o-18</strain>
        <tissue evidence="4">Leaf</tissue>
    </source>
</reference>
<dbReference type="Gene3D" id="3.30.160.60">
    <property type="entry name" value="Classic Zinc Finger"/>
    <property type="match status" value="2"/>
</dbReference>
<feature type="domain" description="U1-type" evidence="3">
    <location>
        <begin position="491"/>
        <end position="525"/>
    </location>
</feature>
<feature type="repeat" description="ANK" evidence="1">
    <location>
        <begin position="742"/>
        <end position="774"/>
    </location>
</feature>
<dbReference type="InterPro" id="IPR036236">
    <property type="entry name" value="Znf_C2H2_sf"/>
</dbReference>
<dbReference type="Proteomes" id="UP000823674">
    <property type="component" value="Chromosome A09"/>
</dbReference>
<feature type="region of interest" description="Disordered" evidence="2">
    <location>
        <begin position="631"/>
        <end position="667"/>
    </location>
</feature>
<feature type="compositionally biased region" description="Acidic residues" evidence="2">
    <location>
        <begin position="576"/>
        <end position="586"/>
    </location>
</feature>
<dbReference type="PANTHER" id="PTHR14379:SF3">
    <property type="entry name" value="MEIOSIS REGULATOR AND MRNA STABILITY FACTOR 1"/>
    <property type="match status" value="1"/>
</dbReference>
<keyword evidence="5" id="KW-1185">Reference proteome</keyword>
<evidence type="ECO:0000313" key="5">
    <source>
        <dbReference type="Proteomes" id="UP000823674"/>
    </source>
</evidence>
<protein>
    <recommendedName>
        <fullName evidence="3">U1-type domain-containing protein</fullName>
    </recommendedName>
</protein>
<feature type="compositionally biased region" description="Basic and acidic residues" evidence="2">
    <location>
        <begin position="638"/>
        <end position="667"/>
    </location>
</feature>
<dbReference type="InterPro" id="IPR013087">
    <property type="entry name" value="Znf_C2H2_type"/>
</dbReference>
<evidence type="ECO:0000256" key="1">
    <source>
        <dbReference type="PROSITE-ProRule" id="PRU00023"/>
    </source>
</evidence>
<dbReference type="SUPFAM" id="SSF57667">
    <property type="entry name" value="beta-beta-alpha zinc fingers"/>
    <property type="match status" value="2"/>
</dbReference>
<feature type="region of interest" description="Disordered" evidence="2">
    <location>
        <begin position="530"/>
        <end position="592"/>
    </location>
</feature>
<dbReference type="PROSITE" id="PS50088">
    <property type="entry name" value="ANK_REPEAT"/>
    <property type="match status" value="3"/>
</dbReference>
<organism evidence="4 5">
    <name type="scientific">Brassica rapa subsp. trilocularis</name>
    <dbReference type="NCBI Taxonomy" id="1813537"/>
    <lineage>
        <taxon>Eukaryota</taxon>
        <taxon>Viridiplantae</taxon>
        <taxon>Streptophyta</taxon>
        <taxon>Embryophyta</taxon>
        <taxon>Tracheophyta</taxon>
        <taxon>Spermatophyta</taxon>
        <taxon>Magnoliopsida</taxon>
        <taxon>eudicotyledons</taxon>
        <taxon>Gunneridae</taxon>
        <taxon>Pentapetalae</taxon>
        <taxon>rosids</taxon>
        <taxon>malvids</taxon>
        <taxon>Brassicales</taxon>
        <taxon>Brassicaceae</taxon>
        <taxon>Brassiceae</taxon>
        <taxon>Brassica</taxon>
    </lineage>
</organism>
<dbReference type="InterPro" id="IPR021139">
    <property type="entry name" value="NYN"/>
</dbReference>
<dbReference type="Gene3D" id="3.40.50.1010">
    <property type="entry name" value="5'-nuclease"/>
    <property type="match status" value="1"/>
</dbReference>
<feature type="compositionally biased region" description="Basic and acidic residues" evidence="2">
    <location>
        <begin position="186"/>
        <end position="198"/>
    </location>
</feature>
<feature type="compositionally biased region" description="Polar residues" evidence="2">
    <location>
        <begin position="163"/>
        <end position="175"/>
    </location>
</feature>
<dbReference type="Pfam" id="PF12796">
    <property type="entry name" value="Ank_2"/>
    <property type="match status" value="1"/>
</dbReference>
<dbReference type="InterPro" id="IPR036770">
    <property type="entry name" value="Ankyrin_rpt-contain_sf"/>
</dbReference>
<gene>
    <name evidence="4" type="primary">A09p007870.1_BraROA</name>
    <name evidence="4" type="ORF">IGI04_033513</name>
</gene>
<keyword evidence="1" id="KW-0040">ANK repeat</keyword>
<dbReference type="EMBL" id="JADBGQ010000008">
    <property type="protein sequence ID" value="KAG5382043.1"/>
    <property type="molecule type" value="Genomic_DNA"/>
</dbReference>
<dbReference type="PRINTS" id="PR01415">
    <property type="entry name" value="ANKYRIN"/>
</dbReference>
<feature type="region of interest" description="Disordered" evidence="2">
    <location>
        <begin position="160"/>
        <end position="228"/>
    </location>
</feature>
<dbReference type="PANTHER" id="PTHR14379">
    <property type="entry name" value="LIMKAIN B LKAP"/>
    <property type="match status" value="1"/>
</dbReference>
<feature type="domain" description="U1-type" evidence="3">
    <location>
        <begin position="249"/>
        <end position="283"/>
    </location>
</feature>
<dbReference type="SMART" id="SM00451">
    <property type="entry name" value="ZnF_U1"/>
    <property type="match status" value="2"/>
</dbReference>
<feature type="compositionally biased region" description="Basic and acidic residues" evidence="2">
    <location>
        <begin position="552"/>
        <end position="575"/>
    </location>
</feature>
<evidence type="ECO:0000313" key="4">
    <source>
        <dbReference type="EMBL" id="KAG5382043.1"/>
    </source>
</evidence>